<dbReference type="OrthoDB" id="9765776at2"/>
<evidence type="ECO:0000256" key="3">
    <source>
        <dbReference type="ARBA" id="ARBA00022481"/>
    </source>
</evidence>
<keyword evidence="3" id="KW-0488">Methylation</keyword>
<comment type="similarity">
    <text evidence="10">Belongs to the methyl-accepting chemotaxis (MCP) protein family.</text>
</comment>
<dbReference type="PROSITE" id="PS50885">
    <property type="entry name" value="HAMP"/>
    <property type="match status" value="1"/>
</dbReference>
<dbReference type="FunFam" id="1.10.287.950:FF:000001">
    <property type="entry name" value="Methyl-accepting chemotaxis sensory transducer"/>
    <property type="match status" value="1"/>
</dbReference>
<evidence type="ECO:0000256" key="12">
    <source>
        <dbReference type="SAM" id="Phobius"/>
    </source>
</evidence>
<dbReference type="EMBL" id="ATJV01000047">
    <property type="protein sequence ID" value="EPZ16255.1"/>
    <property type="molecule type" value="Genomic_DNA"/>
</dbReference>
<sequence length="587" mass="62889">MASGGGVGQGDRHRQFREVQVNRIPVRIKLMLLVVFSVVALLFVGGAGWIGLQRVAAVMHDVSEQSLAAVRWLGVLRASRLEAIVAVQEGAAWKLEKYETLMPDEAELLDEGRALFASIRERYDEASKRANDAYEAYRVLPKSAGQAEQWEELQPLWEDFARNDERQAELTRQLVAARDWMTFRARFLEFEGYAARWAISYATLDVPLSKLAATSIEDAAVSRAEGDRTVATVTRLLLGAAVVAGVLLAVLGVAIVRSVVGSLDTMRSTLVHIAESSDFNVRAKVEGRDELAQTAESLNALVERVQMSLRDVLHSAGSIGESSQRASDVSSSVADAAGRQSEAAMTMTAAVAEMLQNISSIANHAGEALAHSQEANAAATSGADVIRRSSRAIESLASEIIQASDTVNALEAESQRISGIVDVIKQLADQTNLLALNAAIEAARAGEQGRGFAVVADEVRKLAESTTSSAQEIGVKVSAMQSSIRHAVSNMDSVVNAASEGRRMSEEGERQMEQIRAHTAEATVVIEGVSAAMIDQDRAATSMSSKVETLARVSEENCAAGTLSATVSQALDDAAAQLRLTVQRFKV</sequence>
<dbReference type="GO" id="GO:0007165">
    <property type="term" value="P:signal transduction"/>
    <property type="evidence" value="ECO:0007669"/>
    <property type="project" value="UniProtKB-KW"/>
</dbReference>
<organism evidence="15 16">
    <name type="scientific">Thauera terpenica 58Eu</name>
    <dbReference type="NCBI Taxonomy" id="1348657"/>
    <lineage>
        <taxon>Bacteria</taxon>
        <taxon>Pseudomonadati</taxon>
        <taxon>Pseudomonadota</taxon>
        <taxon>Betaproteobacteria</taxon>
        <taxon>Rhodocyclales</taxon>
        <taxon>Zoogloeaceae</taxon>
        <taxon>Thauera</taxon>
    </lineage>
</organism>
<evidence type="ECO:0000256" key="5">
    <source>
        <dbReference type="ARBA" id="ARBA00022519"/>
    </source>
</evidence>
<dbReference type="GO" id="GO:0006935">
    <property type="term" value="P:chemotaxis"/>
    <property type="evidence" value="ECO:0007669"/>
    <property type="project" value="UniProtKB-KW"/>
</dbReference>
<evidence type="ECO:0000313" key="15">
    <source>
        <dbReference type="EMBL" id="EPZ16255.1"/>
    </source>
</evidence>
<dbReference type="InterPro" id="IPR004089">
    <property type="entry name" value="MCPsignal_dom"/>
</dbReference>
<keyword evidence="9 11" id="KW-0807">Transducer</keyword>
<gene>
    <name evidence="15" type="ORF">M622_13585</name>
</gene>
<dbReference type="GO" id="GO:0004888">
    <property type="term" value="F:transmembrane signaling receptor activity"/>
    <property type="evidence" value="ECO:0007669"/>
    <property type="project" value="InterPro"/>
</dbReference>
<accession>S9ZFZ3</accession>
<keyword evidence="6 12" id="KW-0812">Transmembrane</keyword>
<protein>
    <recommendedName>
        <fullName evidence="17">Methyl-accepting chemotaxis protein</fullName>
    </recommendedName>
</protein>
<dbReference type="GO" id="GO:0005886">
    <property type="term" value="C:plasma membrane"/>
    <property type="evidence" value="ECO:0007669"/>
    <property type="project" value="UniProtKB-SubCell"/>
</dbReference>
<feature type="transmembrane region" description="Helical" evidence="12">
    <location>
        <begin position="236"/>
        <end position="260"/>
    </location>
</feature>
<dbReference type="CDD" id="cd11386">
    <property type="entry name" value="MCP_signal"/>
    <property type="match status" value="1"/>
</dbReference>
<dbReference type="Pfam" id="PF02203">
    <property type="entry name" value="TarH"/>
    <property type="match status" value="1"/>
</dbReference>
<dbReference type="InterPro" id="IPR003660">
    <property type="entry name" value="HAMP_dom"/>
</dbReference>
<keyword evidence="8 12" id="KW-0472">Membrane</keyword>
<evidence type="ECO:0000256" key="6">
    <source>
        <dbReference type="ARBA" id="ARBA00022692"/>
    </source>
</evidence>
<dbReference type="Proteomes" id="UP000015455">
    <property type="component" value="Unassembled WGS sequence"/>
</dbReference>
<keyword evidence="2" id="KW-1003">Cell membrane</keyword>
<dbReference type="STRING" id="1348657.M622_13585"/>
<comment type="caution">
    <text evidence="15">The sequence shown here is derived from an EMBL/GenBank/DDBJ whole genome shotgun (WGS) entry which is preliminary data.</text>
</comment>
<dbReference type="Gene3D" id="1.10.287.950">
    <property type="entry name" value="Methyl-accepting chemotaxis protein"/>
    <property type="match status" value="1"/>
</dbReference>
<evidence type="ECO:0000256" key="9">
    <source>
        <dbReference type="ARBA" id="ARBA00023224"/>
    </source>
</evidence>
<evidence type="ECO:0008006" key="17">
    <source>
        <dbReference type="Google" id="ProtNLM"/>
    </source>
</evidence>
<dbReference type="PATRIC" id="fig|1348657.5.peg.1254"/>
<dbReference type="SMART" id="SM00283">
    <property type="entry name" value="MA"/>
    <property type="match status" value="1"/>
</dbReference>
<evidence type="ECO:0000259" key="14">
    <source>
        <dbReference type="PROSITE" id="PS50885"/>
    </source>
</evidence>
<name>S9ZFZ3_9RHOO</name>
<keyword evidence="4" id="KW-0145">Chemotaxis</keyword>
<evidence type="ECO:0000256" key="8">
    <source>
        <dbReference type="ARBA" id="ARBA00023136"/>
    </source>
</evidence>
<evidence type="ECO:0000259" key="13">
    <source>
        <dbReference type="PROSITE" id="PS50111"/>
    </source>
</evidence>
<feature type="domain" description="Methyl-accepting transducer" evidence="13">
    <location>
        <begin position="315"/>
        <end position="551"/>
    </location>
</feature>
<dbReference type="eggNOG" id="COG0840">
    <property type="taxonomic scope" value="Bacteria"/>
</dbReference>
<dbReference type="AlphaFoldDB" id="S9ZFZ3"/>
<dbReference type="PRINTS" id="PR00260">
    <property type="entry name" value="CHEMTRNSDUCR"/>
</dbReference>
<dbReference type="CDD" id="cd06225">
    <property type="entry name" value="HAMP"/>
    <property type="match status" value="1"/>
</dbReference>
<dbReference type="Pfam" id="PF00672">
    <property type="entry name" value="HAMP"/>
    <property type="match status" value="1"/>
</dbReference>
<evidence type="ECO:0000256" key="1">
    <source>
        <dbReference type="ARBA" id="ARBA00004429"/>
    </source>
</evidence>
<evidence type="ECO:0000256" key="2">
    <source>
        <dbReference type="ARBA" id="ARBA00022475"/>
    </source>
</evidence>
<keyword evidence="16" id="KW-1185">Reference proteome</keyword>
<proteinExistence type="inferred from homology"/>
<evidence type="ECO:0000256" key="10">
    <source>
        <dbReference type="ARBA" id="ARBA00029447"/>
    </source>
</evidence>
<keyword evidence="5" id="KW-0997">Cell inner membrane</keyword>
<dbReference type="PANTHER" id="PTHR32089:SF112">
    <property type="entry name" value="LYSOZYME-LIKE PROTEIN-RELATED"/>
    <property type="match status" value="1"/>
</dbReference>
<keyword evidence="7 12" id="KW-1133">Transmembrane helix</keyword>
<dbReference type="InterPro" id="IPR004090">
    <property type="entry name" value="Chemotax_Me-accpt_rcpt"/>
</dbReference>
<evidence type="ECO:0000313" key="16">
    <source>
        <dbReference type="Proteomes" id="UP000015455"/>
    </source>
</evidence>
<dbReference type="SMART" id="SM00304">
    <property type="entry name" value="HAMP"/>
    <property type="match status" value="1"/>
</dbReference>
<dbReference type="SUPFAM" id="SSF58104">
    <property type="entry name" value="Methyl-accepting chemotaxis protein (MCP) signaling domain"/>
    <property type="match status" value="1"/>
</dbReference>
<dbReference type="PROSITE" id="PS50111">
    <property type="entry name" value="CHEMOTAXIS_TRANSDUC_2"/>
    <property type="match status" value="1"/>
</dbReference>
<dbReference type="Pfam" id="PF00015">
    <property type="entry name" value="MCPsignal"/>
    <property type="match status" value="1"/>
</dbReference>
<evidence type="ECO:0000256" key="7">
    <source>
        <dbReference type="ARBA" id="ARBA00022989"/>
    </source>
</evidence>
<dbReference type="InterPro" id="IPR003122">
    <property type="entry name" value="Tar_rcpt_lig-bd"/>
</dbReference>
<feature type="transmembrane region" description="Helical" evidence="12">
    <location>
        <begin position="30"/>
        <end position="52"/>
    </location>
</feature>
<reference evidence="15 16" key="1">
    <citation type="submission" date="2013-06" db="EMBL/GenBank/DDBJ databases">
        <title>Draft genome sequence of Thauera terpenica.</title>
        <authorList>
            <person name="Liu B."/>
            <person name="Frostegard A.H."/>
            <person name="Shapleigh J.P."/>
        </authorList>
    </citation>
    <scope>NUCLEOTIDE SEQUENCE [LARGE SCALE GENOMIC DNA]</scope>
    <source>
        <strain evidence="15 16">58Eu</strain>
    </source>
</reference>
<evidence type="ECO:0000256" key="11">
    <source>
        <dbReference type="PROSITE-ProRule" id="PRU00284"/>
    </source>
</evidence>
<evidence type="ECO:0000256" key="4">
    <source>
        <dbReference type="ARBA" id="ARBA00022500"/>
    </source>
</evidence>
<dbReference type="PANTHER" id="PTHR32089">
    <property type="entry name" value="METHYL-ACCEPTING CHEMOTAXIS PROTEIN MCPB"/>
    <property type="match status" value="1"/>
</dbReference>
<comment type="subcellular location">
    <subcellularLocation>
        <location evidence="1">Cell inner membrane</location>
        <topology evidence="1">Multi-pass membrane protein</topology>
    </subcellularLocation>
</comment>
<feature type="domain" description="HAMP" evidence="14">
    <location>
        <begin position="257"/>
        <end position="310"/>
    </location>
</feature>